<dbReference type="HOGENOM" id="CLU_021521_0_1_3"/>
<dbReference type="Pfam" id="PF03865">
    <property type="entry name" value="ShlB"/>
    <property type="match status" value="1"/>
</dbReference>
<dbReference type="GO" id="GO:0046819">
    <property type="term" value="P:protein secretion by the type V secretion system"/>
    <property type="evidence" value="ECO:0007669"/>
    <property type="project" value="TreeGrafter"/>
</dbReference>
<dbReference type="InterPro" id="IPR005565">
    <property type="entry name" value="Hemolysn_activator_HlyB_C"/>
</dbReference>
<sequence length="436" mass="48535">MLTQAYVDAGYVNSIVLLESQKITQGVVYYKAIEGEVQLEIKGTENLKQYVAARIKPFLGPPFNQNILLERLKILSQNPKLSEIDANLSQTGRIGQSILTVNVLESPSWQIRTTINNFENPLIGDDGVEVELLNQNIWHGDSVRFLYKETEGLQRFLAVYRHEFAPNDSSLEFAYQESDSEIVEGNLEPFNVKNEAFTASVGYNQYLIKTANRSLTIDFKLERRESRGRVLNRRLFSDPQLTVGRIGATYSEIIPGQVIFGSSTFSIGGSSEEIDPTFFSWKAQGQVIKALTDHLQLYGRFALHLSPHRQPGGERCALGGKNGNVFIFGNTVRGYGTNFVSDDNCIAGTLELRYSLLQQESTALQVLGFVDYGQVWGSLEDILPTRTLVSTGVGLRFEWNSLRVGLDVGAPLNAVAPTDTNQLNEVTFSVEGVLKF</sequence>
<dbReference type="RefSeq" id="WP_009546194.1">
    <property type="nucleotide sequence ID" value="NC_010547.1"/>
</dbReference>
<dbReference type="eggNOG" id="COG2831">
    <property type="taxonomic scope" value="Bacteria"/>
</dbReference>
<dbReference type="PANTHER" id="PTHR34597:SF3">
    <property type="entry name" value="OUTER MEMBRANE TRANSPORTER CDIB"/>
    <property type="match status" value="1"/>
</dbReference>
<organism evidence="2 3">
    <name type="scientific">Crocosphaera subtropica (strain ATCC 51142 / BH68)</name>
    <name type="common">Cyanothece sp. (strain ATCC 51142)</name>
    <dbReference type="NCBI Taxonomy" id="43989"/>
    <lineage>
        <taxon>Bacteria</taxon>
        <taxon>Bacillati</taxon>
        <taxon>Cyanobacteriota</taxon>
        <taxon>Cyanophyceae</taxon>
        <taxon>Oscillatoriophycideae</taxon>
        <taxon>Chroococcales</taxon>
        <taxon>Aphanothecaceae</taxon>
        <taxon>Crocosphaera</taxon>
        <taxon>Crocosphaera subtropica</taxon>
    </lineage>
</organism>
<dbReference type="InterPro" id="IPR051544">
    <property type="entry name" value="TPS_OM_transporter"/>
</dbReference>
<dbReference type="KEGG" id="cyt:cce_5047"/>
<dbReference type="GO" id="GO:0098046">
    <property type="term" value="C:type V protein secretion system complex"/>
    <property type="evidence" value="ECO:0007669"/>
    <property type="project" value="TreeGrafter"/>
</dbReference>
<dbReference type="Proteomes" id="UP000001203">
    <property type="component" value="Chromosome linear"/>
</dbReference>
<dbReference type="EMBL" id="CP000807">
    <property type="protein sequence ID" value="ACB54393.1"/>
    <property type="molecule type" value="Genomic_DNA"/>
</dbReference>
<accession>B1X2N2</accession>
<evidence type="ECO:0000313" key="2">
    <source>
        <dbReference type="EMBL" id="ACB54393.1"/>
    </source>
</evidence>
<name>B1X2N2_CROS5</name>
<dbReference type="GO" id="GO:0008320">
    <property type="term" value="F:protein transmembrane transporter activity"/>
    <property type="evidence" value="ECO:0007669"/>
    <property type="project" value="TreeGrafter"/>
</dbReference>
<dbReference type="AlphaFoldDB" id="B1X2N2"/>
<proteinExistence type="predicted"/>
<dbReference type="STRING" id="43989.cce_5047"/>
<feature type="domain" description="Haemolysin activator HlyB C-terminal" evidence="1">
    <location>
        <begin position="95"/>
        <end position="397"/>
    </location>
</feature>
<dbReference type="OrthoDB" id="596066at2"/>
<evidence type="ECO:0000259" key="1">
    <source>
        <dbReference type="Pfam" id="PF03865"/>
    </source>
</evidence>
<keyword evidence="3" id="KW-1185">Reference proteome</keyword>
<dbReference type="PANTHER" id="PTHR34597">
    <property type="entry name" value="SLR1661 PROTEIN"/>
    <property type="match status" value="1"/>
</dbReference>
<gene>
    <name evidence="2" type="ordered locus">cce_5047</name>
</gene>
<protein>
    <recommendedName>
        <fullName evidence="1">Haemolysin activator HlyB C-terminal domain-containing protein</fullName>
    </recommendedName>
</protein>
<evidence type="ECO:0000313" key="3">
    <source>
        <dbReference type="Proteomes" id="UP000001203"/>
    </source>
</evidence>
<reference evidence="2 3" key="1">
    <citation type="journal article" date="2008" name="Proc. Natl. Acad. Sci. U.S.A.">
        <title>The genome of Cyanothece 51142, a unicellular diazotrophic cyanobacterium important in the marine nitrogen cycle.</title>
        <authorList>
            <person name="Welsh E.A."/>
            <person name="Liberton M."/>
            <person name="Stoeckel J."/>
            <person name="Loh T."/>
            <person name="Elvitigala T."/>
            <person name="Wang C."/>
            <person name="Wollam A."/>
            <person name="Fulton R.S."/>
            <person name="Clifton S.W."/>
            <person name="Jacobs J.M."/>
            <person name="Aurora R."/>
            <person name="Ghosh B.K."/>
            <person name="Sherman L.A."/>
            <person name="Smith R.D."/>
            <person name="Wilson R.K."/>
            <person name="Pakrasi H.B."/>
        </authorList>
    </citation>
    <scope>NUCLEOTIDE SEQUENCE [LARGE SCALE GENOMIC DNA]</scope>
    <source>
        <strain evidence="3">ATCC 51142 / BH68</strain>
    </source>
</reference>
<dbReference type="Gene3D" id="2.40.160.50">
    <property type="entry name" value="membrane protein fhac: a member of the omp85/tpsb transporter family"/>
    <property type="match status" value="1"/>
</dbReference>